<dbReference type="FunFam" id="3.40.50.300:FF:000019">
    <property type="entry name" value="Translation initiation factor IF-2"/>
    <property type="match status" value="1"/>
</dbReference>
<dbReference type="PANTHER" id="PTHR43381">
    <property type="entry name" value="TRANSLATION INITIATION FACTOR IF-2-RELATED"/>
    <property type="match status" value="1"/>
</dbReference>
<dbReference type="CDD" id="cd01887">
    <property type="entry name" value="IF2_eIF5B"/>
    <property type="match status" value="1"/>
</dbReference>
<evidence type="ECO:0000313" key="11">
    <source>
        <dbReference type="Proteomes" id="UP000229344"/>
    </source>
</evidence>
<dbReference type="InterPro" id="IPR000178">
    <property type="entry name" value="TF_IF2_bacterial-like"/>
</dbReference>
<protein>
    <recommendedName>
        <fullName evidence="2 7">Translation initiation factor IF-2</fullName>
    </recommendedName>
</protein>
<dbReference type="InterPro" id="IPR036925">
    <property type="entry name" value="TIF_IF2_dom3_sf"/>
</dbReference>
<keyword evidence="3 8" id="KW-0396">Initiation factor</keyword>
<name>A0A2H0UD99_9BACT</name>
<comment type="function">
    <text evidence="8">One of the essential components for the initiation of protein synthesis. Protects formylmethionyl-tRNA from spontaneous hydrolysis and promotes its binding to the 30S ribosomal subunits. Also involved in the hydrolysis of GTP during the formation of the 70S ribosomal complex.</text>
</comment>
<dbReference type="EMBL" id="PFBI01000006">
    <property type="protein sequence ID" value="PIR84403.1"/>
    <property type="molecule type" value="Genomic_DNA"/>
</dbReference>
<dbReference type="Gene3D" id="3.40.50.300">
    <property type="entry name" value="P-loop containing nucleotide triphosphate hydrolases"/>
    <property type="match status" value="1"/>
</dbReference>
<dbReference type="Gene3D" id="3.40.50.10050">
    <property type="entry name" value="Translation initiation factor IF- 2, domain 3"/>
    <property type="match status" value="1"/>
</dbReference>
<dbReference type="SUPFAM" id="SSF52540">
    <property type="entry name" value="P-loop containing nucleoside triphosphate hydrolases"/>
    <property type="match status" value="1"/>
</dbReference>
<dbReference type="NCBIfam" id="TIGR00231">
    <property type="entry name" value="small_GTP"/>
    <property type="match status" value="1"/>
</dbReference>
<dbReference type="GO" id="GO:0005737">
    <property type="term" value="C:cytoplasm"/>
    <property type="evidence" value="ECO:0007669"/>
    <property type="project" value="UniProtKB-UniRule"/>
</dbReference>
<evidence type="ECO:0000256" key="6">
    <source>
        <dbReference type="ARBA" id="ARBA00023134"/>
    </source>
</evidence>
<accession>A0A2H0UD99</accession>
<dbReference type="InterPro" id="IPR005225">
    <property type="entry name" value="Small_GTP-bd"/>
</dbReference>
<dbReference type="AlphaFoldDB" id="A0A2H0UD99"/>
<dbReference type="InterPro" id="IPR000795">
    <property type="entry name" value="T_Tr_GTP-bd_dom"/>
</dbReference>
<evidence type="ECO:0000256" key="4">
    <source>
        <dbReference type="ARBA" id="ARBA00022741"/>
    </source>
</evidence>
<keyword evidence="5 8" id="KW-0648">Protein biosynthesis</keyword>
<dbReference type="FunFam" id="3.40.50.10050:FF:000001">
    <property type="entry name" value="Translation initiation factor IF-2"/>
    <property type="match status" value="1"/>
</dbReference>
<sequence length="499" mass="53952">MAKKATPQPHITKRPPVVVIMGHIDHGKSTLLDYIRKSNVVAGEAGGITQHLSAYVVEHTPKEGEPETITFLDTPGHEAFQKMRLRGADVADIAILIVSAEDGVKPQTLEALESIKQAEIPYVVAINKIDLPNANLVRTQSSLIENEIYIEGMGGDIPWVALSAKSGEGVDELLDLVLLSAELAELKGDTNAPAEGTVIEGHLDTKRGTTATLIIKNGTLKSGSFAVSGKTFAPVRIMENFLGKTIKEASLSEPIGIVGWNEVPEVGASFYTVGSKKEAEVVIAEALLKETIPTPTRSSLPTIPLLIKADVLGTLDAIEHELDKFTSDRIAVRIIDSGVGDVTASDVQNVSATKDAIIVGFNVKIERAAQDLAERLGVEIDTFDIIYELSEWLNTALKNRTPKQEEEQVTGRAKILKHFSSQKNAHVLGGRAEEGSLSRGQHVRILRRDLEIGRGVLKNLQQQKSDVPKVETGEFGMQLDSRTEVAAGDYIEAYTTVVT</sequence>
<dbReference type="PROSITE" id="PS51722">
    <property type="entry name" value="G_TR_2"/>
    <property type="match status" value="1"/>
</dbReference>
<evidence type="ECO:0000256" key="5">
    <source>
        <dbReference type="ARBA" id="ARBA00022917"/>
    </source>
</evidence>
<comment type="caution">
    <text evidence="10">The sequence shown here is derived from an EMBL/GenBank/DDBJ whole genome shotgun (WGS) entry which is preliminary data.</text>
</comment>
<dbReference type="PANTHER" id="PTHR43381:SF5">
    <property type="entry name" value="TR-TYPE G DOMAIN-CONTAINING PROTEIN"/>
    <property type="match status" value="1"/>
</dbReference>
<evidence type="ECO:0000313" key="10">
    <source>
        <dbReference type="EMBL" id="PIR84403.1"/>
    </source>
</evidence>
<dbReference type="GO" id="GO:0003924">
    <property type="term" value="F:GTPase activity"/>
    <property type="evidence" value="ECO:0007669"/>
    <property type="project" value="InterPro"/>
</dbReference>
<proteinExistence type="inferred from homology"/>
<dbReference type="SUPFAM" id="SSF52156">
    <property type="entry name" value="Initiation factor IF2/eIF5b, domain 3"/>
    <property type="match status" value="1"/>
</dbReference>
<evidence type="ECO:0000256" key="8">
    <source>
        <dbReference type="RuleBase" id="RU000644"/>
    </source>
</evidence>
<evidence type="ECO:0000256" key="1">
    <source>
        <dbReference type="ARBA" id="ARBA00007733"/>
    </source>
</evidence>
<dbReference type="InterPro" id="IPR023115">
    <property type="entry name" value="TIF_IF2_dom3"/>
</dbReference>
<dbReference type="Pfam" id="PF00009">
    <property type="entry name" value="GTP_EFTU"/>
    <property type="match status" value="1"/>
</dbReference>
<feature type="domain" description="Tr-type G" evidence="9">
    <location>
        <begin position="13"/>
        <end position="187"/>
    </location>
</feature>
<dbReference type="GO" id="GO:0003743">
    <property type="term" value="F:translation initiation factor activity"/>
    <property type="evidence" value="ECO:0007669"/>
    <property type="project" value="UniProtKB-UniRule"/>
</dbReference>
<dbReference type="Gene3D" id="2.40.30.10">
    <property type="entry name" value="Translation factors"/>
    <property type="match status" value="2"/>
</dbReference>
<reference evidence="11" key="1">
    <citation type="submission" date="2017-09" db="EMBL/GenBank/DDBJ databases">
        <title>Depth-based differentiation of microbial function through sediment-hosted aquifers and enrichment of novel symbionts in the deep terrestrial subsurface.</title>
        <authorList>
            <person name="Probst A.J."/>
            <person name="Ladd B."/>
            <person name="Jarett J.K."/>
            <person name="Geller-Mcgrath D.E."/>
            <person name="Sieber C.M.K."/>
            <person name="Emerson J.B."/>
            <person name="Anantharaman K."/>
            <person name="Thomas B.C."/>
            <person name="Malmstrom R."/>
            <person name="Stieglmeier M."/>
            <person name="Klingl A."/>
            <person name="Woyke T."/>
            <person name="Ryan C.M."/>
            <person name="Banfield J.F."/>
        </authorList>
    </citation>
    <scope>NUCLEOTIDE SEQUENCE [LARGE SCALE GENOMIC DNA]</scope>
</reference>
<evidence type="ECO:0000256" key="3">
    <source>
        <dbReference type="ARBA" id="ARBA00022540"/>
    </source>
</evidence>
<dbReference type="Proteomes" id="UP000229344">
    <property type="component" value="Unassembled WGS sequence"/>
</dbReference>
<dbReference type="PRINTS" id="PR00315">
    <property type="entry name" value="ELONGATNFCT"/>
</dbReference>
<keyword evidence="6" id="KW-0342">GTP-binding</keyword>
<dbReference type="SUPFAM" id="SSF50447">
    <property type="entry name" value="Translation proteins"/>
    <property type="match status" value="2"/>
</dbReference>
<gene>
    <name evidence="10" type="primary">infB</name>
    <name evidence="10" type="ORF">COU16_02350</name>
</gene>
<evidence type="ECO:0000256" key="2">
    <source>
        <dbReference type="ARBA" id="ARBA00020675"/>
    </source>
</evidence>
<evidence type="ECO:0000259" key="9">
    <source>
        <dbReference type="PROSITE" id="PS51722"/>
    </source>
</evidence>
<evidence type="ECO:0000256" key="7">
    <source>
        <dbReference type="NCBIfam" id="TIGR00487"/>
    </source>
</evidence>
<dbReference type="Pfam" id="PF22042">
    <property type="entry name" value="EF-G_D2"/>
    <property type="match status" value="1"/>
</dbReference>
<dbReference type="NCBIfam" id="TIGR00487">
    <property type="entry name" value="IF-2"/>
    <property type="match status" value="1"/>
</dbReference>
<dbReference type="InterPro" id="IPR027417">
    <property type="entry name" value="P-loop_NTPase"/>
</dbReference>
<dbReference type="InterPro" id="IPR053905">
    <property type="entry name" value="EF-G-like_DII"/>
</dbReference>
<dbReference type="GO" id="GO:0005525">
    <property type="term" value="F:GTP binding"/>
    <property type="evidence" value="ECO:0007669"/>
    <property type="project" value="UniProtKB-KW"/>
</dbReference>
<organism evidence="10 11">
    <name type="scientific">Candidatus Kaiserbacteria bacterium CG10_big_fil_rev_8_21_14_0_10_47_16</name>
    <dbReference type="NCBI Taxonomy" id="1974608"/>
    <lineage>
        <taxon>Bacteria</taxon>
        <taxon>Candidatus Kaiseribacteriota</taxon>
    </lineage>
</organism>
<dbReference type="InterPro" id="IPR009000">
    <property type="entry name" value="Transl_B-barrel_sf"/>
</dbReference>
<dbReference type="InterPro" id="IPR015760">
    <property type="entry name" value="TIF_IF2"/>
</dbReference>
<dbReference type="Pfam" id="PF11987">
    <property type="entry name" value="IF-2"/>
    <property type="match status" value="1"/>
</dbReference>
<keyword evidence="4" id="KW-0547">Nucleotide-binding</keyword>
<comment type="similarity">
    <text evidence="1 8">Belongs to the TRAFAC class translation factor GTPase superfamily. Classic translation factor GTPase family. IF-2 subfamily.</text>
</comment>